<organism evidence="1 2">
    <name type="scientific">Stylosanthes scabra</name>
    <dbReference type="NCBI Taxonomy" id="79078"/>
    <lineage>
        <taxon>Eukaryota</taxon>
        <taxon>Viridiplantae</taxon>
        <taxon>Streptophyta</taxon>
        <taxon>Embryophyta</taxon>
        <taxon>Tracheophyta</taxon>
        <taxon>Spermatophyta</taxon>
        <taxon>Magnoliopsida</taxon>
        <taxon>eudicotyledons</taxon>
        <taxon>Gunneridae</taxon>
        <taxon>Pentapetalae</taxon>
        <taxon>rosids</taxon>
        <taxon>fabids</taxon>
        <taxon>Fabales</taxon>
        <taxon>Fabaceae</taxon>
        <taxon>Papilionoideae</taxon>
        <taxon>50 kb inversion clade</taxon>
        <taxon>dalbergioids sensu lato</taxon>
        <taxon>Dalbergieae</taxon>
        <taxon>Pterocarpus clade</taxon>
        <taxon>Stylosanthes</taxon>
    </lineage>
</organism>
<gene>
    <name evidence="1" type="ORF">PIB30_102169</name>
</gene>
<name>A0ABU6TX86_9FABA</name>
<dbReference type="Proteomes" id="UP001341840">
    <property type="component" value="Unassembled WGS sequence"/>
</dbReference>
<proteinExistence type="predicted"/>
<accession>A0ABU6TX86</accession>
<evidence type="ECO:0000313" key="1">
    <source>
        <dbReference type="EMBL" id="MED6153456.1"/>
    </source>
</evidence>
<comment type="caution">
    <text evidence="1">The sequence shown here is derived from an EMBL/GenBank/DDBJ whole genome shotgun (WGS) entry which is preliminary data.</text>
</comment>
<reference evidence="1 2" key="1">
    <citation type="journal article" date="2023" name="Plants (Basel)">
        <title>Bridging the Gap: Combining Genomics and Transcriptomics Approaches to Understand Stylosanthes scabra, an Orphan Legume from the Brazilian Caatinga.</title>
        <authorList>
            <person name="Ferreira-Neto J.R.C."/>
            <person name="da Silva M.D."/>
            <person name="Binneck E."/>
            <person name="de Melo N.F."/>
            <person name="da Silva R.H."/>
            <person name="de Melo A.L.T.M."/>
            <person name="Pandolfi V."/>
            <person name="Bustamante F.O."/>
            <person name="Brasileiro-Vidal A.C."/>
            <person name="Benko-Iseppon A.M."/>
        </authorList>
    </citation>
    <scope>NUCLEOTIDE SEQUENCE [LARGE SCALE GENOMIC DNA]</scope>
    <source>
        <tissue evidence="1">Leaves</tissue>
    </source>
</reference>
<sequence>MVFNLPANFSVPKSAGNSGIYTHSRNINLISRGVPQPSNPIFHLPFFSPSAPPSPQLPHRPRFRLLQVTTAPDAASSSPTFHPALKDTLPRPWCAQSPKLVCSPSSLPPRRLRPHFVFNPKHKEATVCAACSHLHVLHPSSSSTCALASCRCRQNT</sequence>
<evidence type="ECO:0000313" key="2">
    <source>
        <dbReference type="Proteomes" id="UP001341840"/>
    </source>
</evidence>
<dbReference type="EMBL" id="JASCZI010093725">
    <property type="protein sequence ID" value="MED6153456.1"/>
    <property type="molecule type" value="Genomic_DNA"/>
</dbReference>
<protein>
    <submittedName>
        <fullName evidence="1">Uncharacterized protein</fullName>
    </submittedName>
</protein>
<keyword evidence="2" id="KW-1185">Reference proteome</keyword>